<feature type="compositionally biased region" description="Low complexity" evidence="1">
    <location>
        <begin position="41"/>
        <end position="65"/>
    </location>
</feature>
<dbReference type="EMBL" id="LCJG01000010">
    <property type="protein sequence ID" value="KKT73409.1"/>
    <property type="molecule type" value="Genomic_DNA"/>
</dbReference>
<keyword evidence="2" id="KW-0812">Transmembrane</keyword>
<comment type="caution">
    <text evidence="3">The sequence shown here is derived from an EMBL/GenBank/DDBJ whole genome shotgun (WGS) entry which is preliminary data.</text>
</comment>
<organism evidence="3 4">
    <name type="scientific">Candidatus Collierbacteria bacterium GW2011_GWB1_44_6</name>
    <dbReference type="NCBI Taxonomy" id="1618384"/>
    <lineage>
        <taxon>Bacteria</taxon>
        <taxon>Candidatus Collieribacteriota</taxon>
    </lineage>
</organism>
<dbReference type="STRING" id="1618384.UW68_C0010G0020"/>
<protein>
    <submittedName>
        <fullName evidence="3">Uncharacterized protein</fullName>
    </submittedName>
</protein>
<feature type="region of interest" description="Disordered" evidence="1">
    <location>
        <begin position="38"/>
        <end position="65"/>
    </location>
</feature>
<evidence type="ECO:0000313" key="3">
    <source>
        <dbReference type="EMBL" id="KKT73409.1"/>
    </source>
</evidence>
<evidence type="ECO:0000313" key="4">
    <source>
        <dbReference type="Proteomes" id="UP000034835"/>
    </source>
</evidence>
<proteinExistence type="predicted"/>
<evidence type="ECO:0000256" key="2">
    <source>
        <dbReference type="SAM" id="Phobius"/>
    </source>
</evidence>
<dbReference type="Proteomes" id="UP000034835">
    <property type="component" value="Unassembled WGS sequence"/>
</dbReference>
<gene>
    <name evidence="3" type="ORF">UW68_C0010G0020</name>
</gene>
<name>A0A0G1MN16_9BACT</name>
<sequence>MKNNNLVAVLVIIVVAAAGFFGGMKYQQTKRSVSTNVFSPRQFGNTQNRNGGGTNLTPNGTPQNGRTGIRPVMGEITDVRDKSITVKTVDGGSKIVFVSTKTEINKAAVATFSDLSKGQTVSIFGQENTDGSVTAQNIQLNPLQRNATPSAVPNK</sequence>
<feature type="transmembrane region" description="Helical" evidence="2">
    <location>
        <begin position="6"/>
        <end position="24"/>
    </location>
</feature>
<accession>A0A0G1MN16</accession>
<evidence type="ECO:0000256" key="1">
    <source>
        <dbReference type="SAM" id="MobiDB-lite"/>
    </source>
</evidence>
<dbReference type="AlphaFoldDB" id="A0A0G1MN16"/>
<keyword evidence="2" id="KW-1133">Transmembrane helix</keyword>
<keyword evidence="2" id="KW-0472">Membrane</keyword>
<reference evidence="3 4" key="1">
    <citation type="journal article" date="2015" name="Nature">
        <title>rRNA introns, odd ribosomes, and small enigmatic genomes across a large radiation of phyla.</title>
        <authorList>
            <person name="Brown C.T."/>
            <person name="Hug L.A."/>
            <person name="Thomas B.C."/>
            <person name="Sharon I."/>
            <person name="Castelle C.J."/>
            <person name="Singh A."/>
            <person name="Wilkins M.J."/>
            <person name="Williams K.H."/>
            <person name="Banfield J.F."/>
        </authorList>
    </citation>
    <scope>NUCLEOTIDE SEQUENCE [LARGE SCALE GENOMIC DNA]</scope>
</reference>